<comment type="caution">
    <text evidence="1">The sequence shown here is derived from an EMBL/GenBank/DDBJ whole genome shotgun (WGS) entry which is preliminary data.</text>
</comment>
<protein>
    <submittedName>
        <fullName evidence="1">Uncharacterized protein</fullName>
    </submittedName>
</protein>
<gene>
    <name evidence="1" type="ORF">CCOS01_14745</name>
</gene>
<dbReference type="GeneID" id="85346435"/>
<sequence length="148" mass="16671">MAAREEKDLRLSCQRPSSTTVLWRWCGGRYQPVGWWLDVPWQYFFLHEHFIGKNPVKARISPRDFPCASCSTPELAAPYRSSACTGGCSVPCIRGCCPTSLAKLHDAVFAPPLYNHNNSKPLQNTSTSDLLSTLIKLRARGKRVRTYV</sequence>
<dbReference type="AlphaFoldDB" id="A0AAJ0DU47"/>
<evidence type="ECO:0000313" key="1">
    <source>
        <dbReference type="EMBL" id="KAK1512505.1"/>
    </source>
</evidence>
<name>A0AAJ0DU47_9PEZI</name>
<proteinExistence type="predicted"/>
<evidence type="ECO:0000313" key="2">
    <source>
        <dbReference type="Proteomes" id="UP001240678"/>
    </source>
</evidence>
<accession>A0AAJ0DU47</accession>
<reference evidence="1 2" key="1">
    <citation type="submission" date="2016-10" db="EMBL/GenBank/DDBJ databases">
        <title>The genome sequence of Colletotrichum fioriniae PJ7.</title>
        <authorList>
            <person name="Baroncelli R."/>
        </authorList>
    </citation>
    <scope>NUCLEOTIDE SEQUENCE [LARGE SCALE GENOMIC DNA]</scope>
    <source>
        <strain evidence="1 2">IMI 309622</strain>
    </source>
</reference>
<dbReference type="EMBL" id="MOOE01000021">
    <property type="protein sequence ID" value="KAK1512505.1"/>
    <property type="molecule type" value="Genomic_DNA"/>
</dbReference>
<dbReference type="RefSeq" id="XP_060306719.1">
    <property type="nucleotide sequence ID" value="XM_060462888.1"/>
</dbReference>
<keyword evidence="2" id="KW-1185">Reference proteome</keyword>
<dbReference type="Proteomes" id="UP001240678">
    <property type="component" value="Unassembled WGS sequence"/>
</dbReference>
<organism evidence="1 2">
    <name type="scientific">Colletotrichum costaricense</name>
    <dbReference type="NCBI Taxonomy" id="1209916"/>
    <lineage>
        <taxon>Eukaryota</taxon>
        <taxon>Fungi</taxon>
        <taxon>Dikarya</taxon>
        <taxon>Ascomycota</taxon>
        <taxon>Pezizomycotina</taxon>
        <taxon>Sordariomycetes</taxon>
        <taxon>Hypocreomycetidae</taxon>
        <taxon>Glomerellales</taxon>
        <taxon>Glomerellaceae</taxon>
        <taxon>Colletotrichum</taxon>
        <taxon>Colletotrichum acutatum species complex</taxon>
    </lineage>
</organism>